<comment type="caution">
    <text evidence="2">The sequence shown here is derived from an EMBL/GenBank/DDBJ whole genome shotgun (WGS) entry which is preliminary data.</text>
</comment>
<accession>A0ABD1E7C5</accession>
<sequence>MEWTKVERAFAVEAFFSNGHSIIATQRAFRTRFNIAPRGRVPDRRSIVSWVANFREIGDVKKKKPGLPRTARSPQNIDMVRRSVIQSPLRSARKHAAALGLSDRSLRRILHEELKFHPYKLAIVQTLNPRDFDARETACESLLDMPHDALVFFSDEAHFHLSGCVNKQNMRYWSPDNPRQLHEKPLHSQRVTVWCALSRVGIIGPWFFEENERAVSVTSDRYVRMIQEFFLPALNEMDVGNVWFQQDDATAHTAQGSMAILRQHFPTRLISLRGDLQWPARSPDLAPCDFFLWGYLKSLVYNDRPRTLPHLKNNIRQAIANIPIDMLERVERNYRIRLTQCIENNGRHLSDIIFKTT</sequence>
<feature type="domain" description="DUF4817" evidence="1">
    <location>
        <begin position="6"/>
        <end position="60"/>
    </location>
</feature>
<dbReference type="PANTHER" id="PTHR47326">
    <property type="entry name" value="TRANSPOSABLE ELEMENT TC3 TRANSPOSASE-LIKE PROTEIN"/>
    <property type="match status" value="1"/>
</dbReference>
<reference evidence="2 3" key="1">
    <citation type="submission" date="2024-05" db="EMBL/GenBank/DDBJ databases">
        <title>Genetic variation in Jamaican populations of the coffee berry borer (Hypothenemus hampei).</title>
        <authorList>
            <person name="Errbii M."/>
            <person name="Myrie A."/>
        </authorList>
    </citation>
    <scope>NUCLEOTIDE SEQUENCE [LARGE SCALE GENOMIC DNA]</scope>
    <source>
        <strain evidence="2">JA-Hopewell-2020-01-JO</strain>
        <tissue evidence="2">Whole body</tissue>
    </source>
</reference>
<dbReference type="PANTHER" id="PTHR47326:SF1">
    <property type="entry name" value="HTH PSQ-TYPE DOMAIN-CONTAINING PROTEIN"/>
    <property type="match status" value="1"/>
</dbReference>
<keyword evidence="3" id="KW-1185">Reference proteome</keyword>
<protein>
    <recommendedName>
        <fullName evidence="1">DUF4817 domain-containing protein</fullName>
    </recommendedName>
</protein>
<organism evidence="2 3">
    <name type="scientific">Hypothenemus hampei</name>
    <name type="common">Coffee berry borer</name>
    <dbReference type="NCBI Taxonomy" id="57062"/>
    <lineage>
        <taxon>Eukaryota</taxon>
        <taxon>Metazoa</taxon>
        <taxon>Ecdysozoa</taxon>
        <taxon>Arthropoda</taxon>
        <taxon>Hexapoda</taxon>
        <taxon>Insecta</taxon>
        <taxon>Pterygota</taxon>
        <taxon>Neoptera</taxon>
        <taxon>Endopterygota</taxon>
        <taxon>Coleoptera</taxon>
        <taxon>Polyphaga</taxon>
        <taxon>Cucujiformia</taxon>
        <taxon>Curculionidae</taxon>
        <taxon>Scolytinae</taxon>
        <taxon>Hypothenemus</taxon>
    </lineage>
</organism>
<dbReference type="Proteomes" id="UP001566132">
    <property type="component" value="Unassembled WGS sequence"/>
</dbReference>
<dbReference type="InterPro" id="IPR036397">
    <property type="entry name" value="RNaseH_sf"/>
</dbReference>
<proteinExistence type="predicted"/>
<dbReference type="EMBL" id="JBDJPC010000013">
    <property type="protein sequence ID" value="KAL1488966.1"/>
    <property type="molecule type" value="Genomic_DNA"/>
</dbReference>
<dbReference type="Gene3D" id="3.30.420.10">
    <property type="entry name" value="Ribonuclease H-like superfamily/Ribonuclease H"/>
    <property type="match status" value="1"/>
</dbReference>
<dbReference type="InterPro" id="IPR032135">
    <property type="entry name" value="DUF4817"/>
</dbReference>
<evidence type="ECO:0000313" key="2">
    <source>
        <dbReference type="EMBL" id="KAL1488966.1"/>
    </source>
</evidence>
<name>A0ABD1E7C5_HYPHA</name>
<dbReference type="AlphaFoldDB" id="A0ABD1E7C5"/>
<evidence type="ECO:0000259" key="1">
    <source>
        <dbReference type="Pfam" id="PF16087"/>
    </source>
</evidence>
<dbReference type="Pfam" id="PF16087">
    <property type="entry name" value="DUF4817"/>
    <property type="match status" value="1"/>
</dbReference>
<evidence type="ECO:0000313" key="3">
    <source>
        <dbReference type="Proteomes" id="UP001566132"/>
    </source>
</evidence>
<gene>
    <name evidence="2" type="ORF">ABEB36_014749</name>
</gene>